<gene>
    <name evidence="1" type="ORF">BQ9231_00608</name>
</gene>
<sequence length="104" mass="12618">MQFLTNLFNTERSEFSLDGILNRSEREDRFYDFVDRLFFGQPRGFSLDGILNRSEREDRFYDFVDRLFFGQPLNLDHFLNEIRDNGFVLTDEKTNNIYNFLHDN</sequence>
<name>A0A285PXY2_9VIRU</name>
<proteinExistence type="predicted"/>
<accession>A0A285PXY2</accession>
<protein>
    <submittedName>
        <fullName evidence="1">Uncharacterized protein</fullName>
    </submittedName>
</protein>
<dbReference type="EMBL" id="LT907979">
    <property type="protein sequence ID" value="SOB74491.1"/>
    <property type="molecule type" value="Genomic_DNA"/>
</dbReference>
<dbReference type="Proteomes" id="UP000274850">
    <property type="component" value="Segment"/>
</dbReference>
<evidence type="ECO:0000313" key="2">
    <source>
        <dbReference type="Proteomes" id="UP000274850"/>
    </source>
</evidence>
<organism evidence="1">
    <name type="scientific">Cedratvirus lausannensis</name>
    <dbReference type="NCBI Taxonomy" id="2023205"/>
    <lineage>
        <taxon>Viruses</taxon>
        <taxon>Pithoviruses</taxon>
        <taxon>Orthocedratvirinae</taxon>
        <taxon>Alphacedratvirus</taxon>
        <taxon>Alphacedratvirus francolausannense</taxon>
    </lineage>
</organism>
<evidence type="ECO:0000313" key="1">
    <source>
        <dbReference type="EMBL" id="SOB74491.1"/>
    </source>
</evidence>
<keyword evidence="2" id="KW-1185">Reference proteome</keyword>
<reference evidence="1" key="1">
    <citation type="submission" date="2017-08" db="EMBL/GenBank/DDBJ databases">
        <authorList>
            <person name="de Groot N.N."/>
        </authorList>
    </citation>
    <scope>NUCLEOTIDE SEQUENCE</scope>
</reference>